<organism evidence="1 2">
    <name type="scientific">Acidithiobacillus ferridurans</name>
    <dbReference type="NCBI Taxonomy" id="1232575"/>
    <lineage>
        <taxon>Bacteria</taxon>
        <taxon>Pseudomonadati</taxon>
        <taxon>Pseudomonadota</taxon>
        <taxon>Acidithiobacillia</taxon>
        <taxon>Acidithiobacillales</taxon>
        <taxon>Acidithiobacillaceae</taxon>
        <taxon>Acidithiobacillus</taxon>
    </lineage>
</organism>
<dbReference type="Proteomes" id="UP000887300">
    <property type="component" value="Unassembled WGS sequence"/>
</dbReference>
<evidence type="ECO:0000313" key="1">
    <source>
        <dbReference type="EMBL" id="MBU2721799.1"/>
    </source>
</evidence>
<dbReference type="AlphaFoldDB" id="A0A8X8G4A5"/>
<reference evidence="1" key="1">
    <citation type="journal article" date="2021" name="ISME J.">
        <title>Genomic evolution of the class Acidithiobacillia: deep-branching Proteobacteria living in extreme acidic conditions.</title>
        <authorList>
            <person name="Moya-Beltran A."/>
            <person name="Beard S."/>
            <person name="Rojas-Villalobos C."/>
            <person name="Issotta F."/>
            <person name="Gallardo Y."/>
            <person name="Ulloa R."/>
            <person name="Giaveno A."/>
            <person name="Degli Esposti M."/>
            <person name="Johnson D.B."/>
            <person name="Quatrini R."/>
        </authorList>
    </citation>
    <scope>NUCLEOTIDE SEQUENCE</scope>
    <source>
        <strain evidence="1">DSM 583</strain>
    </source>
</reference>
<comment type="caution">
    <text evidence="1">The sequence shown here is derived from an EMBL/GenBank/DDBJ whole genome shotgun (WGS) entry which is preliminary data.</text>
</comment>
<name>A0A8X8G4A5_ACIFI</name>
<dbReference type="RefSeq" id="WP_215886332.1">
    <property type="nucleotide sequence ID" value="NZ_CP134225.1"/>
</dbReference>
<protein>
    <submittedName>
        <fullName evidence="1">Uncharacterized protein</fullName>
    </submittedName>
</protein>
<sequence length="62" mass="6935">MAKLPESEPAGFCSASLILRARGLARGLPQASAQQLLRQADRLERLSLAIRRLRRETGYGWK</sequence>
<evidence type="ECO:0000313" key="2">
    <source>
        <dbReference type="Proteomes" id="UP000887300"/>
    </source>
</evidence>
<dbReference type="EMBL" id="JABBHS010000027">
    <property type="protein sequence ID" value="MBU2721799.1"/>
    <property type="molecule type" value="Genomic_DNA"/>
</dbReference>
<accession>A0A8X8G4A5</accession>
<proteinExistence type="predicted"/>
<gene>
    <name evidence="1" type="ORF">HF568_00820</name>
</gene>